<evidence type="ECO:0000256" key="1">
    <source>
        <dbReference type="ARBA" id="ARBA00006464"/>
    </source>
</evidence>
<comment type="similarity">
    <text evidence="1">Belongs to the bacterial sugar transferase family.</text>
</comment>
<keyword evidence="5" id="KW-1185">Reference proteome</keyword>
<gene>
    <name evidence="4" type="ORF">MUO14_09060</name>
</gene>
<accession>A0ABY4H4N0</accession>
<evidence type="ECO:0000256" key="2">
    <source>
        <dbReference type="SAM" id="Phobius"/>
    </source>
</evidence>
<feature type="domain" description="Bacterial sugar transferase" evidence="3">
    <location>
        <begin position="24"/>
        <end position="220"/>
    </location>
</feature>
<evidence type="ECO:0000313" key="4">
    <source>
        <dbReference type="EMBL" id="UOQ95055.1"/>
    </source>
</evidence>
<keyword evidence="4" id="KW-0808">Transferase</keyword>
<keyword evidence="2" id="KW-1133">Transmembrane helix</keyword>
<feature type="transmembrane region" description="Helical" evidence="2">
    <location>
        <begin position="26"/>
        <end position="51"/>
    </location>
</feature>
<evidence type="ECO:0000313" key="5">
    <source>
        <dbReference type="Proteomes" id="UP000831880"/>
    </source>
</evidence>
<dbReference type="Proteomes" id="UP000831880">
    <property type="component" value="Chromosome"/>
</dbReference>
<evidence type="ECO:0000259" key="3">
    <source>
        <dbReference type="Pfam" id="PF02397"/>
    </source>
</evidence>
<keyword evidence="2" id="KW-0812">Transmembrane</keyword>
<name>A0ABY4H4N0_9BACI</name>
<keyword evidence="2" id="KW-0472">Membrane</keyword>
<dbReference type="GO" id="GO:0016740">
    <property type="term" value="F:transferase activity"/>
    <property type="evidence" value="ECO:0007669"/>
    <property type="project" value="UniProtKB-KW"/>
</dbReference>
<organism evidence="4 5">
    <name type="scientific">Halobacillus shinanisalinarum</name>
    <dbReference type="NCBI Taxonomy" id="2932258"/>
    <lineage>
        <taxon>Bacteria</taxon>
        <taxon>Bacillati</taxon>
        <taxon>Bacillota</taxon>
        <taxon>Bacilli</taxon>
        <taxon>Bacillales</taxon>
        <taxon>Bacillaceae</taxon>
        <taxon>Halobacillus</taxon>
    </lineage>
</organism>
<dbReference type="InterPro" id="IPR003362">
    <property type="entry name" value="Bact_transf"/>
</dbReference>
<dbReference type="Pfam" id="PF02397">
    <property type="entry name" value="Bac_transf"/>
    <property type="match status" value="1"/>
</dbReference>
<protein>
    <submittedName>
        <fullName evidence="4">Sugar transferase</fullName>
    </submittedName>
</protein>
<dbReference type="PANTHER" id="PTHR30576:SF0">
    <property type="entry name" value="UNDECAPRENYL-PHOSPHATE N-ACETYLGALACTOSAMINYL 1-PHOSPHATE TRANSFERASE-RELATED"/>
    <property type="match status" value="1"/>
</dbReference>
<dbReference type="RefSeq" id="WP_244754910.1">
    <property type="nucleotide sequence ID" value="NZ_CP095074.1"/>
</dbReference>
<reference evidence="4 5" key="1">
    <citation type="submission" date="2022-04" db="EMBL/GenBank/DDBJ databases">
        <title>Halobacillus sp. isolated from saltern.</title>
        <authorList>
            <person name="Won M."/>
            <person name="Lee C.-M."/>
            <person name="Woen H.-Y."/>
            <person name="Kwon S.-W."/>
        </authorList>
    </citation>
    <scope>NUCLEOTIDE SEQUENCE [LARGE SCALE GENOMIC DNA]</scope>
    <source>
        <strain evidence="4 5">SSTM10-2</strain>
    </source>
</reference>
<dbReference type="EMBL" id="CP095074">
    <property type="protein sequence ID" value="UOQ95055.1"/>
    <property type="molecule type" value="Genomic_DNA"/>
</dbReference>
<proteinExistence type="inferred from homology"/>
<sequence length="226" mass="25828">MRNSLKQTEDPFTKLNKPFQESIKRIVDIIGSTIALIIFSPIFVVIALLIICEDGRPVFFKQKRSGLYDNAFSMYKFRSMRVRSTPRSKDKSSSSKYNWTTGVPDNFVFKTASEANPNITKMGHFIRKYSLDELPQFINVLKGEMSLIGPRPEIIEITRCYSTEQKMRLTVKPGITGWAQTNGRSNMNHGEKIRCDLYYVNNFNLWLDLKVILKTAVQVVAGKGSV</sequence>
<dbReference type="PANTHER" id="PTHR30576">
    <property type="entry name" value="COLANIC BIOSYNTHESIS UDP-GLUCOSE LIPID CARRIER TRANSFERASE"/>
    <property type="match status" value="1"/>
</dbReference>